<dbReference type="PANTHER" id="PTHR16019:SF5">
    <property type="entry name" value="BSD DOMAIN-CONTAINING PROTEIN 1"/>
    <property type="match status" value="1"/>
</dbReference>
<evidence type="ECO:0000313" key="3">
    <source>
        <dbReference type="EnsemblProtists" id="PYU1_T007223"/>
    </source>
</evidence>
<dbReference type="eggNOG" id="KOG2690">
    <property type="taxonomic scope" value="Eukaryota"/>
</dbReference>
<dbReference type="EMBL" id="GL376629">
    <property type="status" value="NOT_ANNOTATED_CDS"/>
    <property type="molecule type" value="Genomic_DNA"/>
</dbReference>
<name>K3WQI1_GLOUD</name>
<proteinExistence type="predicted"/>
<protein>
    <recommendedName>
        <fullName evidence="2">BSD domain-containing protein</fullName>
    </recommendedName>
</protein>
<reference evidence="4" key="1">
    <citation type="journal article" date="2010" name="Genome Biol.">
        <title>Genome sequence of the necrotrophic plant pathogen Pythium ultimum reveals original pathogenicity mechanisms and effector repertoire.</title>
        <authorList>
            <person name="Levesque C.A."/>
            <person name="Brouwer H."/>
            <person name="Cano L."/>
            <person name="Hamilton J.P."/>
            <person name="Holt C."/>
            <person name="Huitema E."/>
            <person name="Raffaele S."/>
            <person name="Robideau G.P."/>
            <person name="Thines M."/>
            <person name="Win J."/>
            <person name="Zerillo M.M."/>
            <person name="Beakes G.W."/>
            <person name="Boore J.L."/>
            <person name="Busam D."/>
            <person name="Dumas B."/>
            <person name="Ferriera S."/>
            <person name="Fuerstenberg S.I."/>
            <person name="Gachon C.M."/>
            <person name="Gaulin E."/>
            <person name="Govers F."/>
            <person name="Grenville-Briggs L."/>
            <person name="Horner N."/>
            <person name="Hostetler J."/>
            <person name="Jiang R.H."/>
            <person name="Johnson J."/>
            <person name="Krajaejun T."/>
            <person name="Lin H."/>
            <person name="Meijer H.J."/>
            <person name="Moore B."/>
            <person name="Morris P."/>
            <person name="Phuntmart V."/>
            <person name="Puiu D."/>
            <person name="Shetty J."/>
            <person name="Stajich J.E."/>
            <person name="Tripathy S."/>
            <person name="Wawra S."/>
            <person name="van West P."/>
            <person name="Whitty B.R."/>
            <person name="Coutinho P.M."/>
            <person name="Henrissat B."/>
            <person name="Martin F."/>
            <person name="Thomas P.D."/>
            <person name="Tyler B.M."/>
            <person name="De Vries R.P."/>
            <person name="Kamoun S."/>
            <person name="Yandell M."/>
            <person name="Tisserat N."/>
            <person name="Buell C.R."/>
        </authorList>
    </citation>
    <scope>NUCLEOTIDE SEQUENCE</scope>
    <source>
        <strain evidence="4">DAOM:BR144</strain>
    </source>
</reference>
<dbReference type="EnsemblProtists" id="PYU1_T007223">
    <property type="protein sequence ID" value="PYU1_T007223"/>
    <property type="gene ID" value="PYU1_G007208"/>
</dbReference>
<dbReference type="InterPro" id="IPR005607">
    <property type="entry name" value="BSD_dom"/>
</dbReference>
<keyword evidence="4" id="KW-1185">Reference proteome</keyword>
<reference evidence="3" key="3">
    <citation type="submission" date="2015-02" db="UniProtKB">
        <authorList>
            <consortium name="EnsemblProtists"/>
        </authorList>
    </citation>
    <scope>IDENTIFICATION</scope>
    <source>
        <strain evidence="3">DAOM BR144</strain>
    </source>
</reference>
<feature type="compositionally biased region" description="Basic and acidic residues" evidence="1">
    <location>
        <begin position="50"/>
        <end position="100"/>
    </location>
</feature>
<dbReference type="Gene3D" id="1.10.3970.10">
    <property type="entry name" value="BSD domain"/>
    <property type="match status" value="1"/>
</dbReference>
<reference evidence="4" key="2">
    <citation type="submission" date="2010-04" db="EMBL/GenBank/DDBJ databases">
        <authorList>
            <person name="Buell R."/>
            <person name="Hamilton J."/>
            <person name="Hostetler J."/>
        </authorList>
    </citation>
    <scope>NUCLEOTIDE SEQUENCE [LARGE SCALE GENOMIC DNA]</scope>
    <source>
        <strain evidence="4">DAOM:BR144</strain>
    </source>
</reference>
<feature type="compositionally biased region" description="Basic and acidic residues" evidence="1">
    <location>
        <begin position="444"/>
        <end position="459"/>
    </location>
</feature>
<dbReference type="SUPFAM" id="SSF140383">
    <property type="entry name" value="BSD domain-like"/>
    <property type="match status" value="1"/>
</dbReference>
<dbReference type="OMA" id="GAMESIY"/>
<feature type="domain" description="BSD" evidence="2">
    <location>
        <begin position="234"/>
        <end position="281"/>
    </location>
</feature>
<accession>K3WQI1</accession>
<feature type="region of interest" description="Disordered" evidence="1">
    <location>
        <begin position="50"/>
        <end position="116"/>
    </location>
</feature>
<feature type="compositionally biased region" description="Basic and acidic residues" evidence="1">
    <location>
        <begin position="307"/>
        <end position="316"/>
    </location>
</feature>
<dbReference type="PANTHER" id="PTHR16019">
    <property type="entry name" value="SYNAPSE-ASSOCIATED PROTEIN"/>
    <property type="match status" value="1"/>
</dbReference>
<feature type="region of interest" description="Disordered" evidence="1">
    <location>
        <begin position="301"/>
        <end position="459"/>
    </location>
</feature>
<dbReference type="PROSITE" id="PS50858">
    <property type="entry name" value="BSD"/>
    <property type="match status" value="1"/>
</dbReference>
<dbReference type="InterPro" id="IPR035925">
    <property type="entry name" value="BSD_dom_sf"/>
</dbReference>
<feature type="compositionally biased region" description="Acidic residues" evidence="1">
    <location>
        <begin position="411"/>
        <end position="426"/>
    </location>
</feature>
<dbReference type="VEuPathDB" id="FungiDB:PYU1_G007208"/>
<dbReference type="InParanoid" id="K3WQI1"/>
<dbReference type="Pfam" id="PF03909">
    <property type="entry name" value="BSD"/>
    <property type="match status" value="1"/>
</dbReference>
<dbReference type="Proteomes" id="UP000019132">
    <property type="component" value="Unassembled WGS sequence"/>
</dbReference>
<dbReference type="AlphaFoldDB" id="K3WQI1"/>
<organism evidence="3 4">
    <name type="scientific">Globisporangium ultimum (strain ATCC 200006 / CBS 805.95 / DAOM BR144)</name>
    <name type="common">Pythium ultimum</name>
    <dbReference type="NCBI Taxonomy" id="431595"/>
    <lineage>
        <taxon>Eukaryota</taxon>
        <taxon>Sar</taxon>
        <taxon>Stramenopiles</taxon>
        <taxon>Oomycota</taxon>
        <taxon>Peronosporomycetes</taxon>
        <taxon>Pythiales</taxon>
        <taxon>Pythiaceae</taxon>
        <taxon>Globisporangium</taxon>
    </lineage>
</organism>
<dbReference type="SMART" id="SM00751">
    <property type="entry name" value="BSD"/>
    <property type="match status" value="1"/>
</dbReference>
<feature type="compositionally biased region" description="Polar residues" evidence="1">
    <location>
        <begin position="381"/>
        <end position="390"/>
    </location>
</feature>
<dbReference type="InterPro" id="IPR051494">
    <property type="entry name" value="BSD_domain-containing"/>
</dbReference>
<feature type="compositionally biased region" description="Low complexity" evidence="1">
    <location>
        <begin position="345"/>
        <end position="365"/>
    </location>
</feature>
<evidence type="ECO:0000313" key="4">
    <source>
        <dbReference type="Proteomes" id="UP000019132"/>
    </source>
</evidence>
<dbReference type="HOGENOM" id="CLU_629275_0_0_1"/>
<dbReference type="GO" id="GO:0005737">
    <property type="term" value="C:cytoplasm"/>
    <property type="evidence" value="ECO:0007669"/>
    <property type="project" value="TreeGrafter"/>
</dbReference>
<evidence type="ECO:0000256" key="1">
    <source>
        <dbReference type="SAM" id="MobiDB-lite"/>
    </source>
</evidence>
<evidence type="ECO:0000259" key="2">
    <source>
        <dbReference type="PROSITE" id="PS50858"/>
    </source>
</evidence>
<feature type="compositionally biased region" description="Low complexity" evidence="1">
    <location>
        <begin position="395"/>
        <end position="410"/>
    </location>
</feature>
<sequence>MSYNFYSLVSSIKDKSSQAMATLSSDLKEFTAIIQEDAAEVATVVRKTVQEKSEALRQRADDEEGEKAATEQEQVEHEDNKEDNVHDAAAKNKDAADSKDGQQQQEGEADSAHTASGSKLNSLFSSIGGYTLETSFGSLNLGEVGSKILHSADGVGSKLLHSADEVSKNLLHTADGILGSLASGNPEYTDDEDVNDDALAARRFRLLALQEDADTYLEPPMDAETFAKWKTATQSEELETVKAEVLEHYPAVVEKFTELVPSAIDAETFWMHYIYKASLLTAQEQRGADLLEHALNDSEEEIGWDVDSPRNEDSEGNKSGSVTFFPEEETKEDDREHSQPAPVVTTTANTADAAKSASTNSSSSDGGESWIELDERKDQQPPLSTSSSIPENKPASAATTAAGVKTATAAIDDEEELDWGDDDLIPEEVLSNDEASTAETVPAFHEEPKKRAGDWGEWD</sequence>